<dbReference type="GO" id="GO:0016020">
    <property type="term" value="C:membrane"/>
    <property type="evidence" value="ECO:0007669"/>
    <property type="project" value="UniProtKB-SubCell"/>
</dbReference>
<accession>A0A6P1NUF9</accession>
<proteinExistence type="predicted"/>
<evidence type="ECO:0000259" key="6">
    <source>
        <dbReference type="Pfam" id="PF04932"/>
    </source>
</evidence>
<dbReference type="Proteomes" id="UP000464214">
    <property type="component" value="Chromosome"/>
</dbReference>
<dbReference type="PANTHER" id="PTHR37422:SF23">
    <property type="entry name" value="TEICHURONIC ACID BIOSYNTHESIS PROTEIN TUAE"/>
    <property type="match status" value="1"/>
</dbReference>
<protein>
    <recommendedName>
        <fullName evidence="6">O-antigen ligase-related domain-containing protein</fullName>
    </recommendedName>
</protein>
<feature type="transmembrane region" description="Helical" evidence="5">
    <location>
        <begin position="393"/>
        <end position="411"/>
    </location>
</feature>
<evidence type="ECO:0000256" key="4">
    <source>
        <dbReference type="ARBA" id="ARBA00023136"/>
    </source>
</evidence>
<feature type="domain" description="O-antigen ligase-related" evidence="6">
    <location>
        <begin position="189"/>
        <end position="355"/>
    </location>
</feature>
<feature type="transmembrane region" description="Helical" evidence="5">
    <location>
        <begin position="58"/>
        <end position="75"/>
    </location>
</feature>
<dbReference type="KEGG" id="nib:GU926_00240"/>
<feature type="transmembrane region" description="Helical" evidence="5">
    <location>
        <begin position="155"/>
        <end position="175"/>
    </location>
</feature>
<evidence type="ECO:0000313" key="8">
    <source>
        <dbReference type="Proteomes" id="UP000464214"/>
    </source>
</evidence>
<dbReference type="EMBL" id="CP047897">
    <property type="protein sequence ID" value="QHL85954.1"/>
    <property type="molecule type" value="Genomic_DNA"/>
</dbReference>
<feature type="transmembrane region" description="Helical" evidence="5">
    <location>
        <begin position="12"/>
        <end position="38"/>
    </location>
</feature>
<evidence type="ECO:0000256" key="2">
    <source>
        <dbReference type="ARBA" id="ARBA00022692"/>
    </source>
</evidence>
<keyword evidence="3 5" id="KW-1133">Transmembrane helix</keyword>
<dbReference type="Pfam" id="PF04932">
    <property type="entry name" value="Wzy_C"/>
    <property type="match status" value="1"/>
</dbReference>
<feature type="transmembrane region" description="Helical" evidence="5">
    <location>
        <begin position="111"/>
        <end position="135"/>
    </location>
</feature>
<dbReference type="InterPro" id="IPR051533">
    <property type="entry name" value="WaaL-like"/>
</dbReference>
<dbReference type="RefSeq" id="WP_160687887.1">
    <property type="nucleotide sequence ID" value="NZ_CP047897.1"/>
</dbReference>
<evidence type="ECO:0000256" key="3">
    <source>
        <dbReference type="ARBA" id="ARBA00022989"/>
    </source>
</evidence>
<keyword evidence="4 5" id="KW-0472">Membrane</keyword>
<feature type="transmembrane region" description="Helical" evidence="5">
    <location>
        <begin position="205"/>
        <end position="221"/>
    </location>
</feature>
<comment type="subcellular location">
    <subcellularLocation>
        <location evidence="1">Membrane</location>
        <topology evidence="1">Multi-pass membrane protein</topology>
    </subcellularLocation>
</comment>
<keyword evidence="2 5" id="KW-0812">Transmembrane</keyword>
<keyword evidence="8" id="KW-1185">Reference proteome</keyword>
<gene>
    <name evidence="7" type="ORF">GU926_00240</name>
</gene>
<organism evidence="7 8">
    <name type="scientific">Nibribacter ruber</name>
    <dbReference type="NCBI Taxonomy" id="2698458"/>
    <lineage>
        <taxon>Bacteria</taxon>
        <taxon>Pseudomonadati</taxon>
        <taxon>Bacteroidota</taxon>
        <taxon>Cytophagia</taxon>
        <taxon>Cytophagales</taxon>
        <taxon>Hymenobacteraceae</taxon>
        <taxon>Nibribacter</taxon>
    </lineage>
</organism>
<name>A0A6P1NUF9_9BACT</name>
<dbReference type="InterPro" id="IPR007016">
    <property type="entry name" value="O-antigen_ligase-rel_domated"/>
</dbReference>
<dbReference type="PANTHER" id="PTHR37422">
    <property type="entry name" value="TEICHURONIC ACID BIOSYNTHESIS PROTEIN TUAE"/>
    <property type="match status" value="1"/>
</dbReference>
<sequence length="433" mass="49614">MNQKEKVLYALLLLFFVSLFTGSLTAFASLTTGAVVLYSFFFNSWQDKWRLLKQRRHVIAMLAFYGFLVLSALLSTNQETGFHHLKLRLPLLLFPLSIGLLDLRREFKEKVLVSFATITCVVLFVCLLSSIYYSGFFARPEFLYNDALVYILERQSIYIALLVNVSIFIFIRAIFYTQNKHKGLLVLGTLFLYAIAYLLASRIMFAWLLGVSVLFSFYYVIRHRKILEGMTLVLGMVIGTVVVYKMLPLTFNRYKEVAYSSFKFENMGRESHYNMQITEDQWNGVNFRLAVWTCGWELFQEDPVVGTGLGDKDAALTAKYTQKNFQYAIKTGRDVHNNYLDILYSLGLVGFLFFLASWIVLPLLRASQTHNALAILVILTFAAAWVTEVYFARSIGATLTGFFIPFLLLYTKEEATTSIGKNQELEEGAKEDL</sequence>
<dbReference type="AlphaFoldDB" id="A0A6P1NUF9"/>
<evidence type="ECO:0000313" key="7">
    <source>
        <dbReference type="EMBL" id="QHL85954.1"/>
    </source>
</evidence>
<feature type="transmembrane region" description="Helical" evidence="5">
    <location>
        <begin position="342"/>
        <end position="364"/>
    </location>
</feature>
<feature type="transmembrane region" description="Helical" evidence="5">
    <location>
        <begin position="371"/>
        <end position="387"/>
    </location>
</feature>
<reference evidence="7 8" key="1">
    <citation type="submission" date="2020-01" db="EMBL/GenBank/DDBJ databases">
        <authorList>
            <person name="Kim M."/>
        </authorList>
    </citation>
    <scope>NUCLEOTIDE SEQUENCE [LARGE SCALE GENOMIC DNA]</scope>
    <source>
        <strain evidence="7 8">BT10</strain>
    </source>
</reference>
<evidence type="ECO:0000256" key="5">
    <source>
        <dbReference type="SAM" id="Phobius"/>
    </source>
</evidence>
<feature type="transmembrane region" description="Helical" evidence="5">
    <location>
        <begin position="182"/>
        <end position="199"/>
    </location>
</feature>
<evidence type="ECO:0000256" key="1">
    <source>
        <dbReference type="ARBA" id="ARBA00004141"/>
    </source>
</evidence>
<feature type="transmembrane region" description="Helical" evidence="5">
    <location>
        <begin position="226"/>
        <end position="247"/>
    </location>
</feature>